<reference evidence="3 4" key="1">
    <citation type="submission" date="2019-01" db="EMBL/GenBank/DDBJ databases">
        <title>Genome sequence of Bacillus glycinifermentans SRCM103574.</title>
        <authorList>
            <person name="Kong H.-J."/>
            <person name="Jeong S.-Y."/>
            <person name="Jeong D.-Y."/>
        </authorList>
    </citation>
    <scope>NUCLEOTIDE SEQUENCE [LARGE SCALE GENOMIC DNA]</scope>
    <source>
        <strain evidence="3 4">SRCM103574</strain>
    </source>
</reference>
<dbReference type="Pfam" id="PF03354">
    <property type="entry name" value="TerL_ATPase"/>
    <property type="match status" value="1"/>
</dbReference>
<dbReference type="InterPro" id="IPR046462">
    <property type="entry name" value="TerL_nuclease"/>
</dbReference>
<dbReference type="Gene3D" id="3.40.50.300">
    <property type="entry name" value="P-loop containing nucleotide triphosphate hydrolases"/>
    <property type="match status" value="1"/>
</dbReference>
<organism evidence="3 4">
    <name type="scientific">Bacillus glycinifermentans</name>
    <dbReference type="NCBI Taxonomy" id="1664069"/>
    <lineage>
        <taxon>Bacteria</taxon>
        <taxon>Bacillati</taxon>
        <taxon>Bacillota</taxon>
        <taxon>Bacilli</taxon>
        <taxon>Bacillales</taxon>
        <taxon>Bacillaceae</taxon>
        <taxon>Bacillus</taxon>
    </lineage>
</organism>
<dbReference type="AlphaFoldDB" id="A0AAJ3Z2T6"/>
<dbReference type="InterPro" id="IPR005021">
    <property type="entry name" value="Terminase_largesu-like"/>
</dbReference>
<dbReference type="Pfam" id="PF20441">
    <property type="entry name" value="TerL_nuclease"/>
    <property type="match status" value="1"/>
</dbReference>
<dbReference type="InterPro" id="IPR027417">
    <property type="entry name" value="P-loop_NTPase"/>
</dbReference>
<dbReference type="GO" id="GO:0004519">
    <property type="term" value="F:endonuclease activity"/>
    <property type="evidence" value="ECO:0007669"/>
    <property type="project" value="InterPro"/>
</dbReference>
<dbReference type="PANTHER" id="PTHR41287:SF1">
    <property type="entry name" value="PROTEIN YMFN"/>
    <property type="match status" value="1"/>
</dbReference>
<evidence type="ECO:0000259" key="2">
    <source>
        <dbReference type="Pfam" id="PF20441"/>
    </source>
</evidence>
<dbReference type="InterPro" id="IPR046461">
    <property type="entry name" value="TerL_ATPase"/>
</dbReference>
<evidence type="ECO:0000313" key="4">
    <source>
        <dbReference type="Proteomes" id="UP000288675"/>
    </source>
</evidence>
<dbReference type="PANTHER" id="PTHR41287">
    <property type="match status" value="1"/>
</dbReference>
<protein>
    <submittedName>
        <fullName evidence="3">Terminase large subunit</fullName>
    </submittedName>
</protein>
<dbReference type="EMBL" id="CP035232">
    <property type="protein sequence ID" value="QAT67969.1"/>
    <property type="molecule type" value="Genomic_DNA"/>
</dbReference>
<evidence type="ECO:0000259" key="1">
    <source>
        <dbReference type="Pfam" id="PF03354"/>
    </source>
</evidence>
<accession>A0AAJ3Z2T6</accession>
<dbReference type="Proteomes" id="UP000288675">
    <property type="component" value="Chromosome"/>
</dbReference>
<proteinExistence type="predicted"/>
<evidence type="ECO:0000313" key="3">
    <source>
        <dbReference type="EMBL" id="QAT67969.1"/>
    </source>
</evidence>
<feature type="domain" description="Terminase large subunit-like endonuclease" evidence="2">
    <location>
        <begin position="260"/>
        <end position="548"/>
    </location>
</feature>
<feature type="domain" description="Terminase large subunit-like ATPase" evidence="1">
    <location>
        <begin position="62"/>
        <end position="249"/>
    </location>
</feature>
<name>A0AAJ3Z2T6_9BACI</name>
<sequence>MKNKKEHCKSVIKVVERYKRMKKRKDVWLDVDEANKVMDFIETFCKHSKGELAGEPIELELWQKFIFTNIYGFYKKDDKGRTVRAVRTVYIQIPRKNGKTVLAAGAATYAMYADGEKGAECFTAATDAEQANIAAKQIAATIQNSPDLNTRTQIYKGPKGHINAIIYRYTINGTRFENSILPLSKNTQGLDGKNPHFVLLDEVHAQNNADMYDVLKSGMGSRLQPLMFIISTAGKGTTSVGLQIYDYARGLLNNKNEEEEDISYFTYITEPDKGDKWDDRKVWKKVNPNWGISVQPDFLESEFKTAQMSAERKDEFLAKYLNIFVRSTGTYFDKDIVQKMIEDKEGNLIKDLGDLSGEQAVIGLDLSRTTDLTCVSINIPTHDENGKSMLKVKQMYFIPDHNLEAREKMENIPYRNLAERGFLTLCPGKTIDYDMVVEFIVECSRIYDVEQVNYDPALSQKVVEALEAEGLTCVETKQYSTVLNAPFDDAEILMFEERIKTDNPLFIYCTENVVADKNFQGLKRPSKKQSKAKIDGFVAFLNAHKETMMMLVDYDEDEYDAMLNELYR</sequence>
<gene>
    <name evidence="3" type="ORF">EQZ20_20315</name>
</gene>